<name>A0A1Y2DR53_9PEZI</name>
<gene>
    <name evidence="2" type="ORF">BCR38DRAFT_440592</name>
</gene>
<feature type="compositionally biased region" description="Low complexity" evidence="1">
    <location>
        <begin position="157"/>
        <end position="167"/>
    </location>
</feature>
<sequence length="173" mass="19366">MARFPPRVPCRFIPVEITHDLVLMTCTRKYLESKIEVSHVRHQQPRGAGVSTTRTGDPALRTRRLVNSKNPQELTDLGCRLPSLVFAEYRTVNAGTTRSYFVYEQCTHANKAKRSNGVAYGFQHRYFILITVYSHGTNFINGGPMGIQLTQMQATQSNNPNSSSSSPGEIVGY</sequence>
<dbReference type="RefSeq" id="XP_040713663.1">
    <property type="nucleotide sequence ID" value="XM_040860720.1"/>
</dbReference>
<dbReference type="EMBL" id="MCFJ01000010">
    <property type="protein sequence ID" value="ORY61586.1"/>
    <property type="molecule type" value="Genomic_DNA"/>
</dbReference>
<evidence type="ECO:0000313" key="3">
    <source>
        <dbReference type="Proteomes" id="UP000193689"/>
    </source>
</evidence>
<dbReference type="InParanoid" id="A0A1Y2DR53"/>
<dbReference type="AlphaFoldDB" id="A0A1Y2DR53"/>
<protein>
    <submittedName>
        <fullName evidence="2">Uncharacterized protein</fullName>
    </submittedName>
</protein>
<evidence type="ECO:0000313" key="2">
    <source>
        <dbReference type="EMBL" id="ORY61586.1"/>
    </source>
</evidence>
<reference evidence="2 3" key="1">
    <citation type="submission" date="2016-07" db="EMBL/GenBank/DDBJ databases">
        <title>Pervasive Adenine N6-methylation of Active Genes in Fungi.</title>
        <authorList>
            <consortium name="DOE Joint Genome Institute"/>
            <person name="Mondo S.J."/>
            <person name="Dannebaum R.O."/>
            <person name="Kuo R.C."/>
            <person name="Labutti K."/>
            <person name="Haridas S."/>
            <person name="Kuo A."/>
            <person name="Salamov A."/>
            <person name="Ahrendt S.R."/>
            <person name="Lipzen A."/>
            <person name="Sullivan W."/>
            <person name="Andreopoulos W.B."/>
            <person name="Clum A."/>
            <person name="Lindquist E."/>
            <person name="Daum C."/>
            <person name="Ramamoorthy G.K."/>
            <person name="Gryganskyi A."/>
            <person name="Culley D."/>
            <person name="Magnuson J.K."/>
            <person name="James T.Y."/>
            <person name="O'Malley M.A."/>
            <person name="Stajich J.E."/>
            <person name="Spatafora J.W."/>
            <person name="Visel A."/>
            <person name="Grigoriev I.V."/>
        </authorList>
    </citation>
    <scope>NUCLEOTIDE SEQUENCE [LARGE SCALE GENOMIC DNA]</scope>
    <source>
        <strain evidence="2 3">CBS 129021</strain>
    </source>
</reference>
<dbReference type="Proteomes" id="UP000193689">
    <property type="component" value="Unassembled WGS sequence"/>
</dbReference>
<organism evidence="2 3">
    <name type="scientific">Pseudomassariella vexata</name>
    <dbReference type="NCBI Taxonomy" id="1141098"/>
    <lineage>
        <taxon>Eukaryota</taxon>
        <taxon>Fungi</taxon>
        <taxon>Dikarya</taxon>
        <taxon>Ascomycota</taxon>
        <taxon>Pezizomycotina</taxon>
        <taxon>Sordariomycetes</taxon>
        <taxon>Xylariomycetidae</taxon>
        <taxon>Amphisphaeriales</taxon>
        <taxon>Pseudomassariaceae</taxon>
        <taxon>Pseudomassariella</taxon>
    </lineage>
</organism>
<proteinExistence type="predicted"/>
<accession>A0A1Y2DR53</accession>
<comment type="caution">
    <text evidence="2">The sequence shown here is derived from an EMBL/GenBank/DDBJ whole genome shotgun (WGS) entry which is preliminary data.</text>
</comment>
<keyword evidence="3" id="KW-1185">Reference proteome</keyword>
<dbReference type="GeneID" id="63776932"/>
<feature type="region of interest" description="Disordered" evidence="1">
    <location>
        <begin position="154"/>
        <end position="173"/>
    </location>
</feature>
<evidence type="ECO:0000256" key="1">
    <source>
        <dbReference type="SAM" id="MobiDB-lite"/>
    </source>
</evidence>